<dbReference type="PIRSF" id="PIRSF003097">
    <property type="entry name" value="FtsX"/>
    <property type="match status" value="1"/>
</dbReference>
<dbReference type="Proteomes" id="UP000029839">
    <property type="component" value="Unassembled WGS sequence"/>
</dbReference>
<evidence type="ECO:0000256" key="2">
    <source>
        <dbReference type="ARBA" id="ARBA00004651"/>
    </source>
</evidence>
<keyword evidence="11 12" id="KW-0131">Cell cycle</keyword>
<evidence type="ECO:0000256" key="3">
    <source>
        <dbReference type="ARBA" id="ARBA00007379"/>
    </source>
</evidence>
<evidence type="ECO:0000256" key="4">
    <source>
        <dbReference type="ARBA" id="ARBA00011160"/>
    </source>
</evidence>
<keyword evidence="6 12" id="KW-1003">Cell membrane</keyword>
<evidence type="ECO:0000256" key="1">
    <source>
        <dbReference type="ARBA" id="ARBA00003552"/>
    </source>
</evidence>
<evidence type="ECO:0000256" key="10">
    <source>
        <dbReference type="ARBA" id="ARBA00023136"/>
    </source>
</evidence>
<accession>A0A0A0BNJ4</accession>
<feature type="transmembrane region" description="Helical" evidence="13">
    <location>
        <begin position="180"/>
        <end position="203"/>
    </location>
</feature>
<dbReference type="GO" id="GO:0005886">
    <property type="term" value="C:plasma membrane"/>
    <property type="evidence" value="ECO:0007669"/>
    <property type="project" value="UniProtKB-SubCell"/>
</dbReference>
<dbReference type="InterPro" id="IPR004513">
    <property type="entry name" value="FtsX"/>
</dbReference>
<dbReference type="NCBIfam" id="NF038346">
    <property type="entry name" value="FtsX_actino"/>
    <property type="match status" value="1"/>
</dbReference>
<evidence type="ECO:0000259" key="14">
    <source>
        <dbReference type="Pfam" id="PF02687"/>
    </source>
</evidence>
<dbReference type="PANTHER" id="PTHR47755:SF1">
    <property type="entry name" value="CELL DIVISION PROTEIN FTSX"/>
    <property type="match status" value="1"/>
</dbReference>
<keyword evidence="17" id="KW-1185">Reference proteome</keyword>
<comment type="caution">
    <text evidence="16">The sequence shown here is derived from an EMBL/GenBank/DDBJ whole genome shotgun (WGS) entry which is preliminary data.</text>
</comment>
<dbReference type="InterPro" id="IPR003838">
    <property type="entry name" value="ABC3_permease_C"/>
</dbReference>
<dbReference type="EMBL" id="AXCY01000092">
    <property type="protein sequence ID" value="KGM09510.1"/>
    <property type="molecule type" value="Genomic_DNA"/>
</dbReference>
<organism evidence="16 17">
    <name type="scientific">Cellulomonas carbonis T26</name>
    <dbReference type="NCBI Taxonomy" id="947969"/>
    <lineage>
        <taxon>Bacteria</taxon>
        <taxon>Bacillati</taxon>
        <taxon>Actinomycetota</taxon>
        <taxon>Actinomycetes</taxon>
        <taxon>Micrococcales</taxon>
        <taxon>Cellulomonadaceae</taxon>
        <taxon>Cellulomonas</taxon>
    </lineage>
</organism>
<dbReference type="GO" id="GO:0051301">
    <property type="term" value="P:cell division"/>
    <property type="evidence" value="ECO:0007669"/>
    <property type="project" value="UniProtKB-KW"/>
</dbReference>
<dbReference type="AlphaFoldDB" id="A0A0A0BNJ4"/>
<evidence type="ECO:0000256" key="8">
    <source>
        <dbReference type="ARBA" id="ARBA00022692"/>
    </source>
</evidence>
<feature type="domain" description="FtsX extracellular" evidence="15">
    <location>
        <begin position="56"/>
        <end position="161"/>
    </location>
</feature>
<dbReference type="Pfam" id="PF18075">
    <property type="entry name" value="FtsX_ECD"/>
    <property type="match status" value="1"/>
</dbReference>
<evidence type="ECO:0000256" key="5">
    <source>
        <dbReference type="ARBA" id="ARBA00021907"/>
    </source>
</evidence>
<dbReference type="InterPro" id="IPR040690">
    <property type="entry name" value="FtsX_ECD"/>
</dbReference>
<feature type="transmembrane region" description="Helical" evidence="13">
    <location>
        <begin position="276"/>
        <end position="298"/>
    </location>
</feature>
<dbReference type="Gene3D" id="3.30.70.3040">
    <property type="match status" value="1"/>
</dbReference>
<keyword evidence="7 12" id="KW-0132">Cell division</keyword>
<evidence type="ECO:0000256" key="7">
    <source>
        <dbReference type="ARBA" id="ARBA00022618"/>
    </source>
</evidence>
<keyword evidence="9 13" id="KW-1133">Transmembrane helix</keyword>
<reference evidence="16 17" key="2">
    <citation type="journal article" date="2015" name="Stand. Genomic Sci.">
        <title>Draft genome sequence of Cellulomonas carbonis T26(T) and comparative analysis of six Cellulomonas genomes.</title>
        <authorList>
            <person name="Zhuang W."/>
            <person name="Zhang S."/>
            <person name="Xia X."/>
            <person name="Wang G."/>
        </authorList>
    </citation>
    <scope>NUCLEOTIDE SEQUENCE [LARGE SCALE GENOMIC DNA]</scope>
    <source>
        <strain evidence="16 17">T26</strain>
    </source>
</reference>
<evidence type="ECO:0000256" key="11">
    <source>
        <dbReference type="ARBA" id="ARBA00023306"/>
    </source>
</evidence>
<dbReference type="OrthoDB" id="9812531at2"/>
<evidence type="ECO:0000313" key="17">
    <source>
        <dbReference type="Proteomes" id="UP000029839"/>
    </source>
</evidence>
<feature type="transmembrane region" description="Helical" evidence="13">
    <location>
        <begin position="21"/>
        <end position="45"/>
    </location>
</feature>
<feature type="transmembrane region" description="Helical" evidence="13">
    <location>
        <begin position="223"/>
        <end position="256"/>
    </location>
</feature>
<name>A0A0A0BNJ4_9CELL</name>
<evidence type="ECO:0000259" key="15">
    <source>
        <dbReference type="Pfam" id="PF18075"/>
    </source>
</evidence>
<feature type="domain" description="ABC3 transporter permease C-terminal" evidence="14">
    <location>
        <begin position="185"/>
        <end position="301"/>
    </location>
</feature>
<dbReference type="Pfam" id="PF02687">
    <property type="entry name" value="FtsX"/>
    <property type="match status" value="1"/>
</dbReference>
<protein>
    <recommendedName>
        <fullName evidence="5 12">Cell division protein FtsX</fullName>
    </recommendedName>
</protein>
<gene>
    <name evidence="16" type="ORF">N868_01650</name>
</gene>
<keyword evidence="8 13" id="KW-0812">Transmembrane</keyword>
<evidence type="ECO:0000256" key="9">
    <source>
        <dbReference type="ARBA" id="ARBA00022989"/>
    </source>
</evidence>
<comment type="function">
    <text evidence="1">Part of the ABC transporter FtsEX involved in cellular division.</text>
</comment>
<evidence type="ECO:0000256" key="6">
    <source>
        <dbReference type="ARBA" id="ARBA00022475"/>
    </source>
</evidence>
<dbReference type="RefSeq" id="WP_043608547.1">
    <property type="nucleotide sequence ID" value="NZ_AXCY01000092.1"/>
</dbReference>
<dbReference type="InterPro" id="IPR047929">
    <property type="entry name" value="FtsX_actino"/>
</dbReference>
<comment type="subcellular location">
    <subcellularLocation>
        <location evidence="2">Cell membrane</location>
        <topology evidence="2">Multi-pass membrane protein</topology>
    </subcellularLocation>
</comment>
<comment type="subunit">
    <text evidence="4">Forms a membrane-associated complex with FtsE.</text>
</comment>
<sequence>MRLQFILSEIGLGLRRNLSMTVSVVLVTFVSLTFVGAAGLLQIQIDQMKDDWYDRVEVSIFLCPEQSEQPTCAGGEVTDEQLDALRAELEGPALEPYVEQVYFESKEDAFEAFQERYADEWWAQGVTADQLQPSFRVALVDPEQYEVVSDVFTGRQGVEDVRDQRQVIEPLILVLNRATLMSAGLAAVMLLAAVLLITTTIRLSAMSRRRETGIMRLVGASNLFIQLPFMLEGAIAATLGAAMAVAGLWFAVTYLVEDWLAQSVQFVDYIDASAVWTIAPLLVVVAIGLAAISSVVTLSRYTKV</sequence>
<keyword evidence="10 12" id="KW-0472">Membrane</keyword>
<comment type="similarity">
    <text evidence="3 12">Belongs to the ABC-4 integral membrane protein family. FtsX subfamily.</text>
</comment>
<reference evidence="16 17" key="1">
    <citation type="submission" date="2013-08" db="EMBL/GenBank/DDBJ databases">
        <title>Genome sequencing of Cellulomonas carbonis T26.</title>
        <authorList>
            <person name="Chen F."/>
            <person name="Li Y."/>
            <person name="Wang G."/>
        </authorList>
    </citation>
    <scope>NUCLEOTIDE SEQUENCE [LARGE SCALE GENOMIC DNA]</scope>
    <source>
        <strain evidence="16 17">T26</strain>
    </source>
</reference>
<evidence type="ECO:0000313" key="16">
    <source>
        <dbReference type="EMBL" id="KGM09510.1"/>
    </source>
</evidence>
<proteinExistence type="inferred from homology"/>
<evidence type="ECO:0000256" key="12">
    <source>
        <dbReference type="PIRNR" id="PIRNR003097"/>
    </source>
</evidence>
<evidence type="ECO:0000256" key="13">
    <source>
        <dbReference type="SAM" id="Phobius"/>
    </source>
</evidence>
<dbReference type="PANTHER" id="PTHR47755">
    <property type="entry name" value="CELL DIVISION PROTEIN FTSX"/>
    <property type="match status" value="1"/>
</dbReference>